<gene>
    <name evidence="2" type="ORF">QBC33DRAFT_180111</name>
</gene>
<evidence type="ECO:0000313" key="3">
    <source>
        <dbReference type="Proteomes" id="UP001244011"/>
    </source>
</evidence>
<evidence type="ECO:0000256" key="1">
    <source>
        <dbReference type="SAM" id="MobiDB-lite"/>
    </source>
</evidence>
<accession>A0AAJ0BVI3</accession>
<dbReference type="AlphaFoldDB" id="A0AAJ0BVI3"/>
<evidence type="ECO:0000313" key="2">
    <source>
        <dbReference type="EMBL" id="KAK1765031.1"/>
    </source>
</evidence>
<comment type="caution">
    <text evidence="2">The sequence shown here is derived from an EMBL/GenBank/DDBJ whole genome shotgun (WGS) entry which is preliminary data.</text>
</comment>
<keyword evidence="3" id="KW-1185">Reference proteome</keyword>
<dbReference type="Proteomes" id="UP001244011">
    <property type="component" value="Unassembled WGS sequence"/>
</dbReference>
<organism evidence="2 3">
    <name type="scientific">Phialemonium atrogriseum</name>
    <dbReference type="NCBI Taxonomy" id="1093897"/>
    <lineage>
        <taxon>Eukaryota</taxon>
        <taxon>Fungi</taxon>
        <taxon>Dikarya</taxon>
        <taxon>Ascomycota</taxon>
        <taxon>Pezizomycotina</taxon>
        <taxon>Sordariomycetes</taxon>
        <taxon>Sordariomycetidae</taxon>
        <taxon>Cephalothecales</taxon>
        <taxon>Cephalothecaceae</taxon>
        <taxon>Phialemonium</taxon>
    </lineage>
</organism>
<feature type="region of interest" description="Disordered" evidence="1">
    <location>
        <begin position="35"/>
        <end position="92"/>
    </location>
</feature>
<proteinExistence type="predicted"/>
<reference evidence="2" key="1">
    <citation type="submission" date="2023-06" db="EMBL/GenBank/DDBJ databases">
        <title>Genome-scale phylogeny and comparative genomics of the fungal order Sordariales.</title>
        <authorList>
            <consortium name="Lawrence Berkeley National Laboratory"/>
            <person name="Hensen N."/>
            <person name="Bonometti L."/>
            <person name="Westerberg I."/>
            <person name="Brannstrom I.O."/>
            <person name="Guillou S."/>
            <person name="Cros-Aarteil S."/>
            <person name="Calhoun S."/>
            <person name="Haridas S."/>
            <person name="Kuo A."/>
            <person name="Mondo S."/>
            <person name="Pangilinan J."/>
            <person name="Riley R."/>
            <person name="Labutti K."/>
            <person name="Andreopoulos B."/>
            <person name="Lipzen A."/>
            <person name="Chen C."/>
            <person name="Yanf M."/>
            <person name="Daum C."/>
            <person name="Ng V."/>
            <person name="Clum A."/>
            <person name="Steindorff A."/>
            <person name="Ohm R."/>
            <person name="Martin F."/>
            <person name="Silar P."/>
            <person name="Natvig D."/>
            <person name="Lalanne C."/>
            <person name="Gautier V."/>
            <person name="Ament-Velasquez S.L."/>
            <person name="Kruys A."/>
            <person name="Hutchinson M.I."/>
            <person name="Powell A.J."/>
            <person name="Barry K."/>
            <person name="Miller A.N."/>
            <person name="Grigoriev I.V."/>
            <person name="Debuchy R."/>
            <person name="Gladieux P."/>
            <person name="Thoren M.H."/>
            <person name="Johannesson H."/>
        </authorList>
    </citation>
    <scope>NUCLEOTIDE SEQUENCE</scope>
    <source>
        <strain evidence="2">8032-3</strain>
    </source>
</reference>
<dbReference type="GeneID" id="85305619"/>
<sequence>MVQNTMFPMIRQGNSTYNCRIPQVFSPFKSSSHIFLPRQKPATDNQLSDNQLPDNQLPDNQLPENQLPDNQLPDNQLPENQLPDNQLPDTYL</sequence>
<dbReference type="RefSeq" id="XP_060281244.1">
    <property type="nucleotide sequence ID" value="XM_060422432.1"/>
</dbReference>
<name>A0AAJ0BVI3_9PEZI</name>
<protein>
    <submittedName>
        <fullName evidence="2">Uncharacterized protein</fullName>
    </submittedName>
</protein>
<feature type="compositionally biased region" description="Polar residues" evidence="1">
    <location>
        <begin position="42"/>
        <end position="92"/>
    </location>
</feature>
<dbReference type="EMBL" id="MU839017">
    <property type="protein sequence ID" value="KAK1765031.1"/>
    <property type="molecule type" value="Genomic_DNA"/>
</dbReference>